<gene>
    <name evidence="2" type="ORF">RND81_03G007700</name>
</gene>
<protein>
    <recommendedName>
        <fullName evidence="1">Endonuclease/exonuclease/phosphatase domain-containing protein</fullName>
    </recommendedName>
</protein>
<dbReference type="InterPro" id="IPR036691">
    <property type="entry name" value="Endo/exonu/phosph_ase_sf"/>
</dbReference>
<proteinExistence type="predicted"/>
<dbReference type="PANTHER" id="PTHR33710">
    <property type="entry name" value="BNAC02G09200D PROTEIN"/>
    <property type="match status" value="1"/>
</dbReference>
<dbReference type="SUPFAM" id="SSF56219">
    <property type="entry name" value="DNase I-like"/>
    <property type="match status" value="1"/>
</dbReference>
<reference evidence="2" key="1">
    <citation type="submission" date="2024-03" db="EMBL/GenBank/DDBJ databases">
        <title>WGS assembly of Saponaria officinalis var. Norfolk2.</title>
        <authorList>
            <person name="Jenkins J."/>
            <person name="Shu S."/>
            <person name="Grimwood J."/>
            <person name="Barry K."/>
            <person name="Goodstein D."/>
            <person name="Schmutz J."/>
            <person name="Leebens-Mack J."/>
            <person name="Osbourn A."/>
        </authorList>
    </citation>
    <scope>NUCLEOTIDE SEQUENCE [LARGE SCALE GENOMIC DNA]</scope>
    <source>
        <strain evidence="2">JIC</strain>
    </source>
</reference>
<dbReference type="InterPro" id="IPR005135">
    <property type="entry name" value="Endo/exonuclease/phosphatase"/>
</dbReference>
<evidence type="ECO:0000313" key="3">
    <source>
        <dbReference type="Proteomes" id="UP001443914"/>
    </source>
</evidence>
<organism evidence="2 3">
    <name type="scientific">Saponaria officinalis</name>
    <name type="common">Common soapwort</name>
    <name type="synonym">Lychnis saponaria</name>
    <dbReference type="NCBI Taxonomy" id="3572"/>
    <lineage>
        <taxon>Eukaryota</taxon>
        <taxon>Viridiplantae</taxon>
        <taxon>Streptophyta</taxon>
        <taxon>Embryophyta</taxon>
        <taxon>Tracheophyta</taxon>
        <taxon>Spermatophyta</taxon>
        <taxon>Magnoliopsida</taxon>
        <taxon>eudicotyledons</taxon>
        <taxon>Gunneridae</taxon>
        <taxon>Pentapetalae</taxon>
        <taxon>Caryophyllales</taxon>
        <taxon>Caryophyllaceae</taxon>
        <taxon>Caryophylleae</taxon>
        <taxon>Saponaria</taxon>
    </lineage>
</organism>
<name>A0AAW1M3A9_SAPOF</name>
<dbReference type="Gene3D" id="3.60.10.10">
    <property type="entry name" value="Endonuclease/exonuclease/phosphatase"/>
    <property type="match status" value="1"/>
</dbReference>
<sequence>MQEVCSFLRRENLDVFGVLETRVKEKKALKLAESRFRACGFFANYEAHRNGRIWIIWNPCTVAVTPLCVQSQYVHCHIVHHSSGSTCQVTFVYADNDVGVRQSLWSDLRMLSSSVQSWLLVGDFNVVRDISERISSTLPALSDILEFNACLLSCGLEDLGGSGCDFTWTNNQEGQARVWSKLDRALVNASWFADFPTSSARFLPHGVSDHSPVMVNVLSCCRRRARFSFLNCWLQDTHYHDVVRDAWRLPCTGTAMYRFFSHLKHVRAALRGLHRGGFSNIQDRIADARTRLEECQLQLQCHPSDEVLQARVHTLKAGYLKCLTTELSMLKQKSKADSIVYNDSSTKFFYARVNERRQAQIIGSIMDHHGAMRTGMTDVADSFINYYKTLLGSSRQVEDLDYPFLSRGAGIRAADWPSLVGPVLDAEIDIAIASIKPDKSPGPDGFSSAFFTASWDTIKNDFRLCVDEFFRTGCPQEEGHRVSARFSPHLLLHYCVQGY</sequence>
<evidence type="ECO:0000313" key="2">
    <source>
        <dbReference type="EMBL" id="KAK9740053.1"/>
    </source>
</evidence>
<feature type="domain" description="Endonuclease/exonuclease/phosphatase" evidence="1">
    <location>
        <begin position="2"/>
        <end position="210"/>
    </location>
</feature>
<accession>A0AAW1M3A9</accession>
<dbReference type="GO" id="GO:0003824">
    <property type="term" value="F:catalytic activity"/>
    <property type="evidence" value="ECO:0007669"/>
    <property type="project" value="InterPro"/>
</dbReference>
<dbReference type="AlphaFoldDB" id="A0AAW1M3A9"/>
<keyword evidence="3" id="KW-1185">Reference proteome</keyword>
<dbReference type="Proteomes" id="UP001443914">
    <property type="component" value="Unassembled WGS sequence"/>
</dbReference>
<dbReference type="PANTHER" id="PTHR33710:SF64">
    <property type="entry name" value="ENDONUCLEASE_EXONUCLEASE_PHOSPHATASE DOMAIN-CONTAINING PROTEIN"/>
    <property type="match status" value="1"/>
</dbReference>
<dbReference type="EMBL" id="JBDFQZ010000003">
    <property type="protein sequence ID" value="KAK9740053.1"/>
    <property type="molecule type" value="Genomic_DNA"/>
</dbReference>
<evidence type="ECO:0000259" key="1">
    <source>
        <dbReference type="Pfam" id="PF03372"/>
    </source>
</evidence>
<comment type="caution">
    <text evidence="2">The sequence shown here is derived from an EMBL/GenBank/DDBJ whole genome shotgun (WGS) entry which is preliminary data.</text>
</comment>
<dbReference type="Pfam" id="PF03372">
    <property type="entry name" value="Exo_endo_phos"/>
    <property type="match status" value="1"/>
</dbReference>